<keyword evidence="2" id="KW-1133">Transmembrane helix</keyword>
<feature type="transmembrane region" description="Helical" evidence="2">
    <location>
        <begin position="169"/>
        <end position="190"/>
    </location>
</feature>
<accession>A0ABW2G290</accession>
<feature type="transmembrane region" description="Helical" evidence="2">
    <location>
        <begin position="96"/>
        <end position="120"/>
    </location>
</feature>
<dbReference type="Proteomes" id="UP001596435">
    <property type="component" value="Unassembled WGS sequence"/>
</dbReference>
<name>A0ABW2G290_9ACTN</name>
<sequence>MSSGDNTGERNPFAPPPEDAPDQPWRPRTPRPPVQEGDEDTGEAGGDDRPAVPPPHPWSPGYRGGWSTPPQAPPPPRYDPTDPVQRHARYALNAGLLALFCTLLGVLYVALLLGALAAYWGAGALRGHRAGNGPAQPGLAEGAAPAVRPTALGAAPIGGALAARPHAPAALAGLFTGVVAVLFTLSLFGLQLAYQPYVTCVNDALTAEASQSCSDLAPPLIVKLTNPSAG</sequence>
<evidence type="ECO:0000313" key="3">
    <source>
        <dbReference type="EMBL" id="MFC7181328.1"/>
    </source>
</evidence>
<feature type="region of interest" description="Disordered" evidence="1">
    <location>
        <begin position="1"/>
        <end position="82"/>
    </location>
</feature>
<gene>
    <name evidence="3" type="ORF">ACFQMG_17370</name>
</gene>
<protein>
    <recommendedName>
        <fullName evidence="5">Integral membrane protein</fullName>
    </recommendedName>
</protein>
<evidence type="ECO:0000313" key="4">
    <source>
        <dbReference type="Proteomes" id="UP001596435"/>
    </source>
</evidence>
<dbReference type="RefSeq" id="WP_380231426.1">
    <property type="nucleotide sequence ID" value="NZ_JBHTAJ010000030.1"/>
</dbReference>
<reference evidence="4" key="1">
    <citation type="journal article" date="2019" name="Int. J. Syst. Evol. Microbiol.">
        <title>The Global Catalogue of Microorganisms (GCM) 10K type strain sequencing project: providing services to taxonomists for standard genome sequencing and annotation.</title>
        <authorList>
            <consortium name="The Broad Institute Genomics Platform"/>
            <consortium name="The Broad Institute Genome Sequencing Center for Infectious Disease"/>
            <person name="Wu L."/>
            <person name="Ma J."/>
        </authorList>
    </citation>
    <scope>NUCLEOTIDE SEQUENCE [LARGE SCALE GENOMIC DNA]</scope>
    <source>
        <strain evidence="4">CGMCC 1.12859</strain>
    </source>
</reference>
<keyword evidence="2" id="KW-0812">Transmembrane</keyword>
<dbReference type="EMBL" id="JBHTAJ010000030">
    <property type="protein sequence ID" value="MFC7181328.1"/>
    <property type="molecule type" value="Genomic_DNA"/>
</dbReference>
<keyword evidence="2" id="KW-0472">Membrane</keyword>
<evidence type="ECO:0008006" key="5">
    <source>
        <dbReference type="Google" id="ProtNLM"/>
    </source>
</evidence>
<proteinExistence type="predicted"/>
<keyword evidence="4" id="KW-1185">Reference proteome</keyword>
<evidence type="ECO:0000256" key="2">
    <source>
        <dbReference type="SAM" id="Phobius"/>
    </source>
</evidence>
<comment type="caution">
    <text evidence="3">The sequence shown here is derived from an EMBL/GenBank/DDBJ whole genome shotgun (WGS) entry which is preliminary data.</text>
</comment>
<organism evidence="3 4">
    <name type="scientific">Kitasatospora paranensis</name>
    <dbReference type="NCBI Taxonomy" id="258053"/>
    <lineage>
        <taxon>Bacteria</taxon>
        <taxon>Bacillati</taxon>
        <taxon>Actinomycetota</taxon>
        <taxon>Actinomycetes</taxon>
        <taxon>Kitasatosporales</taxon>
        <taxon>Streptomycetaceae</taxon>
        <taxon>Kitasatospora</taxon>
    </lineage>
</organism>
<evidence type="ECO:0000256" key="1">
    <source>
        <dbReference type="SAM" id="MobiDB-lite"/>
    </source>
</evidence>